<dbReference type="GO" id="GO:0004842">
    <property type="term" value="F:ubiquitin-protein transferase activity"/>
    <property type="evidence" value="ECO:0007669"/>
    <property type="project" value="TreeGrafter"/>
</dbReference>
<dbReference type="InterPro" id="IPR036770">
    <property type="entry name" value="Ankyrin_rpt-contain_sf"/>
</dbReference>
<dbReference type="HOGENOM" id="CLU_078327_1_0_1"/>
<gene>
    <name evidence="5" type="ORF">PHACADRAFT_139937</name>
</gene>
<dbReference type="InParanoid" id="K5X5T7"/>
<keyword evidence="1" id="KW-0677">Repeat</keyword>
<dbReference type="Proteomes" id="UP000008370">
    <property type="component" value="Unassembled WGS sequence"/>
</dbReference>
<proteinExistence type="predicted"/>
<evidence type="ECO:0000256" key="1">
    <source>
        <dbReference type="ARBA" id="ARBA00022737"/>
    </source>
</evidence>
<dbReference type="EMBL" id="JH930470">
    <property type="protein sequence ID" value="EKM58217.1"/>
    <property type="molecule type" value="Genomic_DNA"/>
</dbReference>
<keyword evidence="2 3" id="KW-0040">ANK repeat</keyword>
<dbReference type="RefSeq" id="XP_007393540.1">
    <property type="nucleotide sequence ID" value="XM_007393478.1"/>
</dbReference>
<dbReference type="PANTHER" id="PTHR24171">
    <property type="entry name" value="ANKYRIN REPEAT DOMAIN-CONTAINING PROTEIN 39-RELATED"/>
    <property type="match status" value="1"/>
</dbReference>
<protein>
    <submittedName>
        <fullName evidence="5">Uncharacterized protein</fullName>
    </submittedName>
</protein>
<dbReference type="SUPFAM" id="SSF48403">
    <property type="entry name" value="Ankyrin repeat"/>
    <property type="match status" value="1"/>
</dbReference>
<dbReference type="GO" id="GO:0085020">
    <property type="term" value="P:protein K6-linked ubiquitination"/>
    <property type="evidence" value="ECO:0007669"/>
    <property type="project" value="TreeGrafter"/>
</dbReference>
<evidence type="ECO:0000256" key="4">
    <source>
        <dbReference type="SAM" id="MobiDB-lite"/>
    </source>
</evidence>
<accession>K5X5T7</accession>
<reference evidence="5 6" key="1">
    <citation type="journal article" date="2012" name="BMC Genomics">
        <title>Comparative genomics of the white-rot fungi, Phanerochaete carnosa and P. chrysosporium, to elucidate the genetic basis of the distinct wood types they colonize.</title>
        <authorList>
            <person name="Suzuki H."/>
            <person name="MacDonald J."/>
            <person name="Syed K."/>
            <person name="Salamov A."/>
            <person name="Hori C."/>
            <person name="Aerts A."/>
            <person name="Henrissat B."/>
            <person name="Wiebenga A."/>
            <person name="vanKuyk P.A."/>
            <person name="Barry K."/>
            <person name="Lindquist E."/>
            <person name="LaButti K."/>
            <person name="Lapidus A."/>
            <person name="Lucas S."/>
            <person name="Coutinho P."/>
            <person name="Gong Y."/>
            <person name="Samejima M."/>
            <person name="Mahadevan R."/>
            <person name="Abou-Zaid M."/>
            <person name="de Vries R.P."/>
            <person name="Igarashi K."/>
            <person name="Yadav J.S."/>
            <person name="Grigoriev I.V."/>
            <person name="Master E.R."/>
        </authorList>
    </citation>
    <scope>NUCLEOTIDE SEQUENCE [LARGE SCALE GENOMIC DNA]</scope>
    <source>
        <strain evidence="5 6">HHB-10118-sp</strain>
    </source>
</reference>
<evidence type="ECO:0000256" key="2">
    <source>
        <dbReference type="ARBA" id="ARBA00023043"/>
    </source>
</evidence>
<name>K5X5T7_PHACS</name>
<dbReference type="FunCoup" id="K5X5T7">
    <property type="interactions" value="16"/>
</dbReference>
<organism evidence="5 6">
    <name type="scientific">Phanerochaete carnosa (strain HHB-10118-sp)</name>
    <name type="common">White-rot fungus</name>
    <name type="synonym">Peniophora carnosa</name>
    <dbReference type="NCBI Taxonomy" id="650164"/>
    <lineage>
        <taxon>Eukaryota</taxon>
        <taxon>Fungi</taxon>
        <taxon>Dikarya</taxon>
        <taxon>Basidiomycota</taxon>
        <taxon>Agaricomycotina</taxon>
        <taxon>Agaricomycetes</taxon>
        <taxon>Polyporales</taxon>
        <taxon>Phanerochaetaceae</taxon>
        <taxon>Phanerochaete</taxon>
    </lineage>
</organism>
<dbReference type="PROSITE" id="PS50088">
    <property type="entry name" value="ANK_REPEAT"/>
    <property type="match status" value="1"/>
</dbReference>
<dbReference type="SMART" id="SM00248">
    <property type="entry name" value="ANK"/>
    <property type="match status" value="3"/>
</dbReference>
<dbReference type="Pfam" id="PF12796">
    <property type="entry name" value="Ank_2"/>
    <property type="match status" value="1"/>
</dbReference>
<dbReference type="GeneID" id="18908477"/>
<evidence type="ECO:0000256" key="3">
    <source>
        <dbReference type="PROSITE-ProRule" id="PRU00023"/>
    </source>
</evidence>
<evidence type="ECO:0000313" key="5">
    <source>
        <dbReference type="EMBL" id="EKM58217.1"/>
    </source>
</evidence>
<dbReference type="AlphaFoldDB" id="K5X5T7"/>
<dbReference type="PROSITE" id="PS50297">
    <property type="entry name" value="ANK_REP_REGION"/>
    <property type="match status" value="1"/>
</dbReference>
<evidence type="ECO:0000313" key="6">
    <source>
        <dbReference type="Proteomes" id="UP000008370"/>
    </source>
</evidence>
<dbReference type="Gene3D" id="1.25.40.20">
    <property type="entry name" value="Ankyrin repeat-containing domain"/>
    <property type="match status" value="1"/>
</dbReference>
<dbReference type="PANTHER" id="PTHR24171:SF8">
    <property type="entry name" value="BRCA1-ASSOCIATED RING DOMAIN PROTEIN 1"/>
    <property type="match status" value="1"/>
</dbReference>
<sequence>MPVPTRVQQEKNIWVAAGDGDLARVQALVQQGNSPNIPDSNTYTPMHAAASYGQLHVLDYLISQGGDVNITDEDGDTPLYVVENVETARYLVERGAEIHHHNHEGLTPAGCLAEDSPEVAAYLESVSPTPAGGEAASHVPAQQISGMPSQHAQEQASEALTSSLMNSVQDIMERAQREGRDPDAELREVVSRAVMQGMVTGYDMSQDAQDGERRAGAEDDANGQGVNGAKRSRTDEGPSS</sequence>
<feature type="region of interest" description="Disordered" evidence="4">
    <location>
        <begin position="198"/>
        <end position="240"/>
    </location>
</feature>
<keyword evidence="6" id="KW-1185">Reference proteome</keyword>
<dbReference type="KEGG" id="pco:PHACADRAFT_139937"/>
<dbReference type="InterPro" id="IPR002110">
    <property type="entry name" value="Ankyrin_rpt"/>
</dbReference>
<feature type="repeat" description="ANK" evidence="3">
    <location>
        <begin position="41"/>
        <end position="73"/>
    </location>
</feature>
<dbReference type="OrthoDB" id="19174at2759"/>